<dbReference type="GO" id="GO:0000724">
    <property type="term" value="P:double-strand break repair via homologous recombination"/>
    <property type="evidence" value="ECO:0007669"/>
    <property type="project" value="TreeGrafter"/>
</dbReference>
<reference evidence="16" key="1">
    <citation type="submission" date="2022-08" db="EMBL/GenBank/DDBJ databases">
        <authorList>
            <consortium name="DOE Joint Genome Institute"/>
            <person name="Min B."/>
            <person name="Riley R."/>
            <person name="Sierra-Patev S."/>
            <person name="Naranjo-Ortiz M."/>
            <person name="Looney B."/>
            <person name="Konkel Z."/>
            <person name="Slot J.C."/>
            <person name="Sakamoto Y."/>
            <person name="Steenwyk J.L."/>
            <person name="Rokas A."/>
            <person name="Carro J."/>
            <person name="Camarero S."/>
            <person name="Ferreira P."/>
            <person name="Molpeceres G."/>
            <person name="Ruiz-Duenas F.J."/>
            <person name="Serrano A."/>
            <person name="Henrissat B."/>
            <person name="Drula E."/>
            <person name="Hughes K.W."/>
            <person name="Mata J.L."/>
            <person name="Ishikawa N.K."/>
            <person name="Vargas-Isla R."/>
            <person name="Ushijima S."/>
            <person name="Smith C.A."/>
            <person name="Ahrendt S."/>
            <person name="Andreopoulos W."/>
            <person name="He G."/>
            <person name="Labutti K."/>
            <person name="Lipzen A."/>
            <person name="Ng V."/>
            <person name="Sandor L."/>
            <person name="Barry K."/>
            <person name="Martinez A.T."/>
            <person name="Xiao Y."/>
            <person name="Gibbons J.G."/>
            <person name="Terashima K."/>
            <person name="Hibbett D.S."/>
            <person name="Grigoriev I.V."/>
        </authorList>
    </citation>
    <scope>NUCLEOTIDE SEQUENCE</scope>
    <source>
        <strain evidence="16">TFB9207</strain>
    </source>
</reference>
<evidence type="ECO:0000256" key="9">
    <source>
        <dbReference type="ARBA" id="ARBA00023172"/>
    </source>
</evidence>
<comment type="similarity">
    <text evidence="3">Belongs to the SMC family. SMC6 subfamily.</text>
</comment>
<evidence type="ECO:0000256" key="11">
    <source>
        <dbReference type="ARBA" id="ARBA00023242"/>
    </source>
</evidence>
<feature type="region of interest" description="Disordered" evidence="13">
    <location>
        <begin position="328"/>
        <end position="396"/>
    </location>
</feature>
<feature type="coiled-coil region" evidence="12">
    <location>
        <begin position="1098"/>
        <end position="1147"/>
    </location>
</feature>
<evidence type="ECO:0000256" key="6">
    <source>
        <dbReference type="ARBA" id="ARBA00022763"/>
    </source>
</evidence>
<keyword evidence="7" id="KW-0067">ATP-binding</keyword>
<evidence type="ECO:0000313" key="17">
    <source>
        <dbReference type="Proteomes" id="UP001163846"/>
    </source>
</evidence>
<dbReference type="GO" id="GO:0003684">
    <property type="term" value="F:damaged DNA binding"/>
    <property type="evidence" value="ECO:0007669"/>
    <property type="project" value="TreeGrafter"/>
</dbReference>
<evidence type="ECO:0000256" key="10">
    <source>
        <dbReference type="ARBA" id="ARBA00023204"/>
    </source>
</evidence>
<evidence type="ECO:0000256" key="13">
    <source>
        <dbReference type="SAM" id="MobiDB-lite"/>
    </source>
</evidence>
<dbReference type="GO" id="GO:0003697">
    <property type="term" value="F:single-stranded DNA binding"/>
    <property type="evidence" value="ECO:0007669"/>
    <property type="project" value="TreeGrafter"/>
</dbReference>
<evidence type="ECO:0000256" key="12">
    <source>
        <dbReference type="SAM" id="Coils"/>
    </source>
</evidence>
<feature type="domain" description="RecF/RecN/SMC N-terminal" evidence="15">
    <location>
        <begin position="426"/>
        <end position="1426"/>
    </location>
</feature>
<proteinExistence type="inferred from homology"/>
<protein>
    <recommendedName>
        <fullName evidence="15">RecF/RecN/SMC N-terminal domain-containing protein</fullName>
    </recommendedName>
</protein>
<gene>
    <name evidence="16" type="ORF">F5878DRAFT_642313</name>
</gene>
<dbReference type="Proteomes" id="UP001163846">
    <property type="component" value="Unassembled WGS sequence"/>
</dbReference>
<dbReference type="GO" id="GO:0035861">
    <property type="term" value="C:site of double-strand break"/>
    <property type="evidence" value="ECO:0007669"/>
    <property type="project" value="TreeGrafter"/>
</dbReference>
<dbReference type="GO" id="GO:0030915">
    <property type="term" value="C:Smc5-Smc6 complex"/>
    <property type="evidence" value="ECO:0007669"/>
    <property type="project" value="TreeGrafter"/>
</dbReference>
<evidence type="ECO:0000256" key="1">
    <source>
        <dbReference type="ARBA" id="ARBA00004123"/>
    </source>
</evidence>
<dbReference type="GO" id="GO:0005524">
    <property type="term" value="F:ATP binding"/>
    <property type="evidence" value="ECO:0007669"/>
    <property type="project" value="UniProtKB-KW"/>
</dbReference>
<keyword evidence="6" id="KW-0227">DNA damage</keyword>
<dbReference type="PANTHER" id="PTHR19306">
    <property type="entry name" value="STRUCTURAL MAINTENANCE OF CHROMOSOMES 5,6 SMC5, SMC6"/>
    <property type="match status" value="1"/>
</dbReference>
<feature type="coiled-coil region" evidence="12">
    <location>
        <begin position="1277"/>
        <end position="1311"/>
    </location>
</feature>
<name>A0AA38UEF3_9AGAR</name>
<evidence type="ECO:0000259" key="15">
    <source>
        <dbReference type="Pfam" id="PF02463"/>
    </source>
</evidence>
<sequence length="1437" mass="164588">MEQKVLENNSQLLPELSEVKILRWNVISVQMTSTLNPNANVPLPFFLFLLTTIVTFLQLLVLECIRHARLLNHPSILISPDRLNRFILARIALHVDRSWFCLTLEVNFQRDAISALIREAVFTLGFLSINAFGFIKSMTRLLQFPPCSSSIKAVLVYIHQWNASIYKPDSTYQSNSPKNLVESEVWFNLHRSDEMRKVPRGYPRLSQSKIHQCQQPNRLLGRFGCPQGPDDTMMHDSLHHFAFICTYVFSSLEGPCKVRWRRASGGQWPPMAGRNRADGCGRRQDVSVGVTQSTRFTSHESRVTLQQLFQFLLPCYNHHLTMVKRRVNSHSDDDDAQDASQASKRARTEDDSEFEQTQQSRASNKKMKGKARAEEPDSSDDDNQETQEQADNIDDDQFEEQYHERIERAVDAKRQIVGGIAEHGIIESIEMHQFMCHRYLSFQFGPQINFIIGGKSAVLSAITIALGGKSNSTGRGTGLKSFIREGQSTAEVTIALKNQGEEAYKPHEYGKSIFITRRFNQEGSSTWKIKGAKGNVVSHKREELSAICDHMNIQVDNPMNVLTQGKPFLASRYYAARLFLSASAPADKYKFFLRGTQLSQLAAEYEICLENITNTTKVLQNKKEAIPDLKQAFREATLKYQEAAQALKQKERARELKTELAWAHVREKEKDLQTKMENVEHARRQRTKVDESLSSAKVSYPFPVSFFIEVDLQKASDDVAMHEAEMRELGDIDDLDQRRNELKTEINSLKAQILKCGTDMKDINTSTTAAKRSIEDIDAKIAAETDRLAKDTQEKRDQFNRKLEKAHATVAEQEELIQQLQTAKATNLQRTEDTKRMGEEKNKELTQLKQEIDNTEGLLSQLQRQQDNKYAAYGPGMAQVVAKIQQMKWHGDRPLGPLGIHVKVKDPDAWADLLAFQLGGSLTAFAVTHPQDRNNLKTLLNQHNFKNNQIIIYEKDRFDFSSGEPDPDVLTVLRAMEVDDEDVKRILINQSRIESLVLAHTRREAEQILGRIGSGLAWTQDRFVVRRFPDGGGSTNPIRAFPRSQMLRNEDVATRQNYLQTLRAQLEQQYGPLSAEVQRLRNTFITLKQEDNPIRDKSRKANQLLSKARQEIQALMQEANEDTPVNVQGLQEAKLEAEQERDDYIKQFEDVARVKEQLSHTLSGLAHQDLDLRKQIRNFNESQNEVQDKVSRATEARMSAQRAVQHYETKLREADAKIEEAEVLLRTTTEEFENWTNGAAEIGERVETNRKPEDIQRQMDNVKRALAERERRQGATVDEIIKEVNVTKERLEKAQKDYKQMLNLNKILKASLAARLSRWQEFRRHIALRCKMVFRYNLSQRGYFGNILFNHHESTLSLKVQTDDQLGTQHGSKEKDPRSLSGGEKSFSTICLLLSLWESIGCPLRCLDEFDVFMDAVNRRISMKMMVSFVIFARLGN</sequence>
<keyword evidence="5" id="KW-0547">Nucleotide-binding</keyword>
<keyword evidence="8 12" id="KW-0175">Coiled coil</keyword>
<evidence type="ECO:0000256" key="5">
    <source>
        <dbReference type="ARBA" id="ARBA00022741"/>
    </source>
</evidence>
<dbReference type="SUPFAM" id="SSF52540">
    <property type="entry name" value="P-loop containing nucleoside triphosphate hydrolases"/>
    <property type="match status" value="1"/>
</dbReference>
<keyword evidence="11" id="KW-0539">Nucleus</keyword>
<comment type="subcellular location">
    <subcellularLocation>
        <location evidence="2">Chromosome</location>
    </subcellularLocation>
    <subcellularLocation>
        <location evidence="1">Nucleus</location>
    </subcellularLocation>
</comment>
<keyword evidence="17" id="KW-1185">Reference proteome</keyword>
<evidence type="ECO:0000256" key="4">
    <source>
        <dbReference type="ARBA" id="ARBA00022454"/>
    </source>
</evidence>
<feature type="transmembrane region" description="Helical" evidence="14">
    <location>
        <begin position="116"/>
        <end position="135"/>
    </location>
</feature>
<dbReference type="Gene3D" id="3.40.50.300">
    <property type="entry name" value="P-loop containing nucleotide triphosphate hydrolases"/>
    <property type="match status" value="2"/>
</dbReference>
<evidence type="ECO:0000256" key="7">
    <source>
        <dbReference type="ARBA" id="ARBA00022840"/>
    </source>
</evidence>
<keyword evidence="14" id="KW-1133">Transmembrane helix</keyword>
<evidence type="ECO:0000313" key="16">
    <source>
        <dbReference type="EMBL" id="KAJ3838035.1"/>
    </source>
</evidence>
<comment type="caution">
    <text evidence="16">The sequence shown here is derived from an EMBL/GenBank/DDBJ whole genome shotgun (WGS) entry which is preliminary data.</text>
</comment>
<organism evidence="16 17">
    <name type="scientific">Lentinula raphanica</name>
    <dbReference type="NCBI Taxonomy" id="153919"/>
    <lineage>
        <taxon>Eukaryota</taxon>
        <taxon>Fungi</taxon>
        <taxon>Dikarya</taxon>
        <taxon>Basidiomycota</taxon>
        <taxon>Agaricomycotina</taxon>
        <taxon>Agaricomycetes</taxon>
        <taxon>Agaricomycetidae</taxon>
        <taxon>Agaricales</taxon>
        <taxon>Marasmiineae</taxon>
        <taxon>Omphalotaceae</taxon>
        <taxon>Lentinula</taxon>
    </lineage>
</organism>
<evidence type="ECO:0000256" key="14">
    <source>
        <dbReference type="SAM" id="Phobius"/>
    </source>
</evidence>
<dbReference type="InterPro" id="IPR027417">
    <property type="entry name" value="P-loop_NTPase"/>
</dbReference>
<keyword evidence="9" id="KW-0233">DNA recombination</keyword>
<evidence type="ECO:0000256" key="2">
    <source>
        <dbReference type="ARBA" id="ARBA00004286"/>
    </source>
</evidence>
<evidence type="ECO:0000256" key="8">
    <source>
        <dbReference type="ARBA" id="ARBA00023054"/>
    </source>
</evidence>
<evidence type="ECO:0000256" key="3">
    <source>
        <dbReference type="ARBA" id="ARBA00006793"/>
    </source>
</evidence>
<feature type="coiled-coil region" evidence="12">
    <location>
        <begin position="789"/>
        <end position="865"/>
    </location>
</feature>
<keyword evidence="14" id="KW-0472">Membrane</keyword>
<accession>A0AA38UEF3</accession>
<feature type="coiled-coil region" evidence="12">
    <location>
        <begin position="1197"/>
        <end position="1231"/>
    </location>
</feature>
<keyword evidence="10" id="KW-0234">DNA repair</keyword>
<feature type="coiled-coil region" evidence="12">
    <location>
        <begin position="633"/>
        <end position="685"/>
    </location>
</feature>
<dbReference type="InterPro" id="IPR003395">
    <property type="entry name" value="RecF/RecN/SMC_N"/>
</dbReference>
<feature type="compositionally biased region" description="Acidic residues" evidence="13">
    <location>
        <begin position="376"/>
        <end position="385"/>
    </location>
</feature>
<feature type="transmembrane region" description="Helical" evidence="14">
    <location>
        <begin position="41"/>
        <end position="62"/>
    </location>
</feature>
<dbReference type="EMBL" id="MU806207">
    <property type="protein sequence ID" value="KAJ3838035.1"/>
    <property type="molecule type" value="Genomic_DNA"/>
</dbReference>
<dbReference type="PANTHER" id="PTHR19306:SF6">
    <property type="entry name" value="STRUCTURAL MAINTENANCE OF CHROMOSOMES PROTEIN 6"/>
    <property type="match status" value="1"/>
</dbReference>
<dbReference type="Pfam" id="PF02463">
    <property type="entry name" value="SMC_N"/>
    <property type="match status" value="1"/>
</dbReference>
<keyword evidence="14" id="KW-0812">Transmembrane</keyword>
<keyword evidence="4" id="KW-0158">Chromosome</keyword>
<dbReference type="GO" id="GO:0005634">
    <property type="term" value="C:nucleus"/>
    <property type="evidence" value="ECO:0007669"/>
    <property type="project" value="UniProtKB-SubCell"/>
</dbReference>